<feature type="signal peptide" evidence="10">
    <location>
        <begin position="1"/>
        <end position="19"/>
    </location>
</feature>
<dbReference type="Pfam" id="PF05572">
    <property type="entry name" value="Peptidase_M43"/>
    <property type="match status" value="1"/>
</dbReference>
<reference evidence="12" key="1">
    <citation type="submission" date="2018-03" db="EMBL/GenBank/DDBJ databases">
        <authorList>
            <person name="Guldener U."/>
        </authorList>
    </citation>
    <scope>NUCLEOTIDE SEQUENCE [LARGE SCALE GENOMIC DNA]</scope>
    <source>
        <strain evidence="12">ATCC34888</strain>
    </source>
</reference>
<evidence type="ECO:0000256" key="5">
    <source>
        <dbReference type="ARBA" id="ARBA00022801"/>
    </source>
</evidence>
<dbReference type="InterPro" id="IPR008754">
    <property type="entry name" value="Peptidase_M43"/>
</dbReference>
<evidence type="ECO:0000256" key="4">
    <source>
        <dbReference type="ARBA" id="ARBA00022729"/>
    </source>
</evidence>
<evidence type="ECO:0000313" key="13">
    <source>
        <dbReference type="Proteomes" id="UP000325008"/>
    </source>
</evidence>
<keyword evidence="13" id="KW-1185">Reference proteome</keyword>
<dbReference type="OrthoDB" id="536211at2759"/>
<keyword evidence="2" id="KW-0645">Protease</keyword>
<evidence type="ECO:0000313" key="12">
    <source>
        <dbReference type="EMBL" id="SPO42793.1"/>
    </source>
</evidence>
<evidence type="ECO:0000256" key="6">
    <source>
        <dbReference type="ARBA" id="ARBA00022833"/>
    </source>
</evidence>
<evidence type="ECO:0000256" key="9">
    <source>
        <dbReference type="SAM" id="MobiDB-lite"/>
    </source>
</evidence>
<feature type="compositionally biased region" description="Polar residues" evidence="9">
    <location>
        <begin position="106"/>
        <end position="139"/>
    </location>
</feature>
<name>A0A5C3FED6_PSEA2</name>
<protein>
    <submittedName>
        <fullName evidence="12">Related to metalloprotease</fullName>
    </submittedName>
</protein>
<feature type="domain" description="Peptidase M43 pregnancy-associated plasma-A" evidence="11">
    <location>
        <begin position="292"/>
        <end position="424"/>
    </location>
</feature>
<dbReference type="Gene3D" id="3.40.390.10">
    <property type="entry name" value="Collagenase (Catalytic Domain)"/>
    <property type="match status" value="1"/>
</dbReference>
<evidence type="ECO:0000256" key="1">
    <source>
        <dbReference type="ARBA" id="ARBA00008721"/>
    </source>
</evidence>
<dbReference type="GO" id="GO:0008237">
    <property type="term" value="F:metallopeptidase activity"/>
    <property type="evidence" value="ECO:0007669"/>
    <property type="project" value="UniProtKB-KW"/>
</dbReference>
<dbReference type="SUPFAM" id="SSF55486">
    <property type="entry name" value="Metalloproteases ('zincins'), catalytic domain"/>
    <property type="match status" value="1"/>
</dbReference>
<dbReference type="PANTHER" id="PTHR47466">
    <property type="match status" value="1"/>
</dbReference>
<keyword evidence="5" id="KW-0378">Hydrolase</keyword>
<feature type="chain" id="PRO_5023078105" evidence="10">
    <location>
        <begin position="20"/>
        <end position="432"/>
    </location>
</feature>
<evidence type="ECO:0000256" key="2">
    <source>
        <dbReference type="ARBA" id="ARBA00022670"/>
    </source>
</evidence>
<dbReference type="InterPro" id="IPR024079">
    <property type="entry name" value="MetalloPept_cat_dom_sf"/>
</dbReference>
<keyword evidence="3" id="KW-0479">Metal-binding</keyword>
<comment type="similarity">
    <text evidence="1">Belongs to the peptidase M43B family.</text>
</comment>
<evidence type="ECO:0000259" key="11">
    <source>
        <dbReference type="Pfam" id="PF05572"/>
    </source>
</evidence>
<keyword evidence="4 10" id="KW-0732">Signal</keyword>
<keyword evidence="8" id="KW-1015">Disulfide bond</keyword>
<feature type="compositionally biased region" description="Polar residues" evidence="9">
    <location>
        <begin position="79"/>
        <end position="90"/>
    </location>
</feature>
<accession>A0A5C3FED6</accession>
<evidence type="ECO:0000256" key="10">
    <source>
        <dbReference type="SAM" id="SignalP"/>
    </source>
</evidence>
<dbReference type="PANTHER" id="PTHR47466:SF1">
    <property type="entry name" value="METALLOPROTEASE MEP1 (AFU_ORTHOLOGUE AFUA_1G07730)-RELATED"/>
    <property type="match status" value="1"/>
</dbReference>
<sequence length="432" mass="45837">MLHFLKLAPTISVALLVLQQQMQPNGGGRVLARPVHGNTGSEAFPVLATSPRSTGPAAEKDSSSSADPPAVLKALDAMSGSQPQTGQSATPYMAINHGEGGMIKPGQSSDGTVSKSSTQSGASKQNGAQSPQTHSQGGKSSDAAKAAMKTLQQPRTRFCAQAANTNRTVDAISQNLVSAERKRLAKIRKQRQAKSTGHNATDARSLTDAKLLAEQSKTVDVVWHVIYSGNSGNLSDAMIADQIQTLNDDYKAYGFAFELNATNRVENASWYRNIMPDGSLQDQMKAQLRRGDAKTLNLYSVDFNNGLLGYSSFPWNIEDLTNDGVVFQYSTVPGGSETGYNLGKTATHEVGHWLGLYHVFQGGCVAPGDFVDDTPPQSVATSGCPAGQDSCSGGGPDSIHNYMDYSSDACLTEFTEGQAVRMAALSGEYRSL</sequence>
<dbReference type="GO" id="GO:0046872">
    <property type="term" value="F:metal ion binding"/>
    <property type="evidence" value="ECO:0007669"/>
    <property type="project" value="UniProtKB-KW"/>
</dbReference>
<keyword evidence="6" id="KW-0862">Zinc</keyword>
<evidence type="ECO:0000256" key="8">
    <source>
        <dbReference type="ARBA" id="ARBA00023157"/>
    </source>
</evidence>
<dbReference type="EMBL" id="OOIQ01000001">
    <property type="protein sequence ID" value="SPO42793.1"/>
    <property type="molecule type" value="Genomic_DNA"/>
</dbReference>
<evidence type="ECO:0000256" key="7">
    <source>
        <dbReference type="ARBA" id="ARBA00023049"/>
    </source>
</evidence>
<organism evidence="12 13">
    <name type="scientific">Pseudozyma antarctica</name>
    <name type="common">Yeast</name>
    <name type="synonym">Candida antarctica</name>
    <dbReference type="NCBI Taxonomy" id="84753"/>
    <lineage>
        <taxon>Eukaryota</taxon>
        <taxon>Fungi</taxon>
        <taxon>Dikarya</taxon>
        <taxon>Basidiomycota</taxon>
        <taxon>Ustilaginomycotina</taxon>
        <taxon>Ustilaginomycetes</taxon>
        <taxon>Ustilaginales</taxon>
        <taxon>Ustilaginaceae</taxon>
        <taxon>Moesziomyces</taxon>
    </lineage>
</organism>
<dbReference type="CDD" id="cd04275">
    <property type="entry name" value="ZnMc_pappalysin_like"/>
    <property type="match status" value="1"/>
</dbReference>
<dbReference type="RefSeq" id="XP_014659555.1">
    <property type="nucleotide sequence ID" value="XM_014804069.1"/>
</dbReference>
<keyword evidence="7 12" id="KW-0482">Metalloprotease</keyword>
<dbReference type="Proteomes" id="UP000325008">
    <property type="component" value="Unassembled WGS sequence"/>
</dbReference>
<evidence type="ECO:0000256" key="3">
    <source>
        <dbReference type="ARBA" id="ARBA00022723"/>
    </source>
</evidence>
<dbReference type="AlphaFoldDB" id="A0A5C3FED6"/>
<dbReference type="GO" id="GO:0006508">
    <property type="term" value="P:proteolysis"/>
    <property type="evidence" value="ECO:0007669"/>
    <property type="project" value="UniProtKB-KW"/>
</dbReference>
<gene>
    <name evidence="12" type="ORF">PSANT_00476</name>
</gene>
<comment type="caution">
    <text evidence="12">The sequence shown here is derived from an EMBL/GenBank/DDBJ whole genome shotgun (WGS) entry which is preliminary data.</text>
</comment>
<feature type="region of interest" description="Disordered" evidence="9">
    <location>
        <begin position="34"/>
        <end position="152"/>
    </location>
</feature>
<proteinExistence type="inferred from homology"/>